<feature type="domain" description="ATPase of the ABC class C-terminal" evidence="1">
    <location>
        <begin position="164"/>
        <end position="428"/>
    </location>
</feature>
<proteinExistence type="predicted"/>
<accession>A0ABP3CA20</accession>
<dbReference type="Pfam" id="PF20446">
    <property type="entry name" value="ABC_N"/>
    <property type="match status" value="1"/>
</dbReference>
<dbReference type="Pfam" id="PF09818">
    <property type="entry name" value="ABC_ATPase"/>
    <property type="match status" value="1"/>
</dbReference>
<evidence type="ECO:0000259" key="1">
    <source>
        <dbReference type="Pfam" id="PF09818"/>
    </source>
</evidence>
<protein>
    <submittedName>
        <fullName evidence="4">ABC-ATPase domain-containing protein</fullName>
    </submittedName>
</protein>
<dbReference type="InterPro" id="IPR019195">
    <property type="entry name" value="ABC_ATPase_put"/>
</dbReference>
<dbReference type="RefSeq" id="WP_339393401.1">
    <property type="nucleotide sequence ID" value="NZ_BAAAAF010000011.1"/>
</dbReference>
<reference evidence="4 5" key="1">
    <citation type="submission" date="2024-01" db="EMBL/GenBank/DDBJ databases">
        <title>Characterization of antibiotic resistant novel bacterial strains and their environmental applications.</title>
        <authorList>
            <person name="Manzoor S."/>
            <person name="Abbas S."/>
            <person name="Arshad M."/>
            <person name="Ahmed I."/>
        </authorList>
    </citation>
    <scope>NUCLEOTIDE SEQUENCE [LARGE SCALE GENOMIC DNA]</scope>
    <source>
        <strain evidence="4 5">NCCP-602</strain>
    </source>
</reference>
<dbReference type="InterPro" id="IPR046833">
    <property type="entry name" value="ABC_N"/>
</dbReference>
<dbReference type="Proteomes" id="UP001498238">
    <property type="component" value="Unassembled WGS sequence"/>
</dbReference>
<organism evidence="4 5">
    <name type="scientific">Brevibacterium metallidurans</name>
    <dbReference type="NCBI Taxonomy" id="1482676"/>
    <lineage>
        <taxon>Bacteria</taxon>
        <taxon>Bacillati</taxon>
        <taxon>Actinomycetota</taxon>
        <taxon>Actinomycetes</taxon>
        <taxon>Micrococcales</taxon>
        <taxon>Brevibacteriaceae</taxon>
        <taxon>Brevibacterium</taxon>
    </lineage>
</organism>
<name>A0ABP3CA20_9MICO</name>
<evidence type="ECO:0000259" key="3">
    <source>
        <dbReference type="Pfam" id="PF21117"/>
    </source>
</evidence>
<comment type="caution">
    <text evidence="4">The sequence shown here is derived from an EMBL/GenBank/DDBJ whole genome shotgun (WGS) entry which is preliminary data.</text>
</comment>
<evidence type="ECO:0000313" key="5">
    <source>
        <dbReference type="Proteomes" id="UP001498238"/>
    </source>
</evidence>
<dbReference type="EMBL" id="BAAAAF010000011">
    <property type="protein sequence ID" value="GAA0036661.1"/>
    <property type="molecule type" value="Genomic_DNA"/>
</dbReference>
<evidence type="ECO:0000313" key="4">
    <source>
        <dbReference type="EMBL" id="GAA0036661.1"/>
    </source>
</evidence>
<dbReference type="Pfam" id="PF21117">
    <property type="entry name" value="MRB1590_C"/>
    <property type="match status" value="1"/>
</dbReference>
<evidence type="ECO:0000259" key="2">
    <source>
        <dbReference type="Pfam" id="PF20446"/>
    </source>
</evidence>
<feature type="domain" description="ATPase of the ABC class N-terminal" evidence="2">
    <location>
        <begin position="7"/>
        <end position="154"/>
    </location>
</feature>
<dbReference type="PANTHER" id="PTHR38149">
    <property type="entry name" value="ATPASE"/>
    <property type="match status" value="1"/>
</dbReference>
<sequence>MSAQRSPLADTLHRLDGKSYGMYKQITGQYRFGPVTLIVDRVQVDPFASPSKVRVRVDRADAGFPADLTTTRLDRVAASDYLLRVGNAVIRRHHGRAINLGHPGQEVLERTNVIIDDAGFEARLLVNLPARGRRILGHQAADTVTGDVIDLARAMFLYADIDGDALRAHVQLLRDQTELQNRLGEEDLLGFVGNGSILPRRSGDSDRPMDAEAAVPFRSPTSLERTFDLESGRSVTGMAIPRGVTVIVGGYHGKSTILRALERGVYPHIADDGREWVITEPSATAIRAEDGRAVTGDDISPFINNLPSGTDTRFFSTTNASGSTSQAANLVEAVEASARTLLIDEDTSATNFMIRDERMRALIPSNREPITPFVERVRPLLGERGVSTVLVAGGSSAFFEVADLIIAMDAYVPADVTEEAHELVGVDPADLTRDERSGDDVFGDPPARIPTADALKPAAKTKGAKAKGLDLIQFGKSFIDLAAVSQLVDPEQTNGVAEALEYMATIFDGSTSVVEALDEIEQMLDAQGIDGLTGHRRHPGHVARPRPQEMAAALNRYRGLRLVE</sequence>
<keyword evidence="5" id="KW-1185">Reference proteome</keyword>
<dbReference type="InterPro" id="IPR046834">
    <property type="entry name" value="ABC_ATPase_C"/>
</dbReference>
<dbReference type="InterPro" id="IPR049069">
    <property type="entry name" value="MRB1590-like_C"/>
</dbReference>
<gene>
    <name evidence="4" type="ORF">NCCP602_26220</name>
</gene>
<dbReference type="PANTHER" id="PTHR38149:SF1">
    <property type="entry name" value="ATPASE"/>
    <property type="match status" value="1"/>
</dbReference>
<feature type="domain" description="MRB1590-like C-terminal" evidence="3">
    <location>
        <begin position="465"/>
        <end position="562"/>
    </location>
</feature>